<dbReference type="Proteomes" id="UP001642502">
    <property type="component" value="Unassembled WGS sequence"/>
</dbReference>
<keyword evidence="2" id="KW-0812">Transmembrane</keyword>
<evidence type="ECO:0000313" key="3">
    <source>
        <dbReference type="EMBL" id="CAK7273708.1"/>
    </source>
</evidence>
<accession>A0ABP0DZH7</accession>
<reference evidence="3 4" key="1">
    <citation type="submission" date="2024-01" db="EMBL/GenBank/DDBJ databases">
        <authorList>
            <person name="Allen C."/>
            <person name="Tagirdzhanova G."/>
        </authorList>
    </citation>
    <scope>NUCLEOTIDE SEQUENCE [LARGE SCALE GENOMIC DNA]</scope>
    <source>
        <strain evidence="3 4">CBS 119000</strain>
    </source>
</reference>
<keyword evidence="2" id="KW-0472">Membrane</keyword>
<sequence length="346" mass="38119">MDATESGSLAPERSAEPSLADILLDPSALVMLLATILGFVLPMLWIYPPVAPRPSDFLNETHSRLGLDTDDLVNVEAARAPSTLATKDKPDGQLNSVWIHPIASCPGIQIGCSRALPTGLDVDRLFTFAQLQSRFPARAGTMVQSSGNQDNDEDGDGASKEELENWKAINQHQFPRLASLQVELWCPDLTKIRRMRDNLRPDERAAREPLMSGLYVLVRYPWQAAGWLGRWDWLAAKLLRGWRAEPEVEVVLPVALPTTSDIEPHTAVKHGRVQFSGRSVRAVDLSAELPRSLQLYLGVSNRLGLLRVDAEPEPLHSLSESSMPADKFTGQPGEEGPESFVQPSQI</sequence>
<comment type="caution">
    <text evidence="3">The sequence shown here is derived from an EMBL/GenBank/DDBJ whole genome shotgun (WGS) entry which is preliminary data.</text>
</comment>
<name>A0ABP0DZH7_9PEZI</name>
<dbReference type="EMBL" id="CAWUON010000119">
    <property type="protein sequence ID" value="CAK7273708.1"/>
    <property type="molecule type" value="Genomic_DNA"/>
</dbReference>
<keyword evidence="4" id="KW-1185">Reference proteome</keyword>
<feature type="region of interest" description="Disordered" evidence="1">
    <location>
        <begin position="315"/>
        <end position="346"/>
    </location>
</feature>
<evidence type="ECO:0000256" key="1">
    <source>
        <dbReference type="SAM" id="MobiDB-lite"/>
    </source>
</evidence>
<evidence type="ECO:0000313" key="4">
    <source>
        <dbReference type="Proteomes" id="UP001642502"/>
    </source>
</evidence>
<protein>
    <submittedName>
        <fullName evidence="3">Uncharacterized protein</fullName>
    </submittedName>
</protein>
<gene>
    <name evidence="3" type="ORF">SEPCBS119000_005797</name>
</gene>
<evidence type="ECO:0000256" key="2">
    <source>
        <dbReference type="SAM" id="Phobius"/>
    </source>
</evidence>
<organism evidence="3 4">
    <name type="scientific">Sporothrix epigloea</name>
    <dbReference type="NCBI Taxonomy" id="1892477"/>
    <lineage>
        <taxon>Eukaryota</taxon>
        <taxon>Fungi</taxon>
        <taxon>Dikarya</taxon>
        <taxon>Ascomycota</taxon>
        <taxon>Pezizomycotina</taxon>
        <taxon>Sordariomycetes</taxon>
        <taxon>Sordariomycetidae</taxon>
        <taxon>Ophiostomatales</taxon>
        <taxon>Ophiostomataceae</taxon>
        <taxon>Sporothrix</taxon>
    </lineage>
</organism>
<feature type="region of interest" description="Disordered" evidence="1">
    <location>
        <begin position="139"/>
        <end position="160"/>
    </location>
</feature>
<feature type="transmembrane region" description="Helical" evidence="2">
    <location>
        <begin position="28"/>
        <end position="47"/>
    </location>
</feature>
<proteinExistence type="predicted"/>
<keyword evidence="2" id="KW-1133">Transmembrane helix</keyword>